<proteinExistence type="predicted"/>
<dbReference type="KEGG" id="ssyi:EKG83_29665"/>
<dbReference type="AlphaFoldDB" id="A0A5Q0H449"/>
<keyword evidence="2" id="KW-1185">Reference proteome</keyword>
<gene>
    <name evidence="1" type="ORF">EKG83_29665</name>
</gene>
<dbReference type="EMBL" id="CP034550">
    <property type="protein sequence ID" value="QFZ20998.1"/>
    <property type="molecule type" value="Genomic_DNA"/>
</dbReference>
<name>A0A5Q0H449_SACSY</name>
<dbReference type="RefSeq" id="WP_033430192.1">
    <property type="nucleotide sequence ID" value="NZ_CP034550.1"/>
</dbReference>
<dbReference type="Proteomes" id="UP000325787">
    <property type="component" value="Chromosome"/>
</dbReference>
<protein>
    <recommendedName>
        <fullName evidence="3">Lipoprotein</fullName>
    </recommendedName>
</protein>
<dbReference type="PROSITE" id="PS51257">
    <property type="entry name" value="PROKAR_LIPOPROTEIN"/>
    <property type="match status" value="1"/>
</dbReference>
<evidence type="ECO:0000313" key="1">
    <source>
        <dbReference type="EMBL" id="QFZ20998.1"/>
    </source>
</evidence>
<evidence type="ECO:0008006" key="3">
    <source>
        <dbReference type="Google" id="ProtNLM"/>
    </source>
</evidence>
<evidence type="ECO:0000313" key="2">
    <source>
        <dbReference type="Proteomes" id="UP000325787"/>
    </source>
</evidence>
<sequence length="198" mass="21590">MALPRWLACCALVAATGCLPPSDPCTTCDKGLRDNGYATGATTGMAALGRHFASVDELAGWYSEVWTCDPARLKRVTPHDVRFHLAPGMADAIAEVAVCEDGYGDVLGTLKPGGGADFQAAYQRDLARDPALWYRRSHRLMMGNGFFLFNITFGETASYGLAFLRCDAGAEIVFEREEFPADVPGCFFLREEYGHAEF</sequence>
<accession>A0A5Q0H449</accession>
<reference evidence="2" key="1">
    <citation type="journal article" date="2021" name="Curr. Microbiol.">
        <title>Complete genome of nocamycin-producing strain Saccharothrix syringae NRRL B-16468 reveals the biosynthetic potential for secondary metabolites.</title>
        <authorList>
            <person name="Mo X."/>
            <person name="Yang S."/>
        </authorList>
    </citation>
    <scope>NUCLEOTIDE SEQUENCE [LARGE SCALE GENOMIC DNA]</scope>
    <source>
        <strain evidence="2">ATCC 51364 / DSM 43886 / JCM 6844 / KCTC 9398 / NBRC 14523 / NRRL B-16468 / INA 2240</strain>
    </source>
</reference>
<organism evidence="1 2">
    <name type="scientific">Saccharothrix syringae</name>
    <name type="common">Nocardiopsis syringae</name>
    <dbReference type="NCBI Taxonomy" id="103733"/>
    <lineage>
        <taxon>Bacteria</taxon>
        <taxon>Bacillati</taxon>
        <taxon>Actinomycetota</taxon>
        <taxon>Actinomycetes</taxon>
        <taxon>Pseudonocardiales</taxon>
        <taxon>Pseudonocardiaceae</taxon>
        <taxon>Saccharothrix</taxon>
    </lineage>
</organism>